<dbReference type="SUPFAM" id="SSF55008">
    <property type="entry name" value="HMA, heavy metal-associated domain"/>
    <property type="match status" value="1"/>
</dbReference>
<dbReference type="Pfam" id="PF00403">
    <property type="entry name" value="HMA"/>
    <property type="match status" value="1"/>
</dbReference>
<dbReference type="Gene3D" id="3.30.70.100">
    <property type="match status" value="1"/>
</dbReference>
<feature type="domain" description="HMA" evidence="3">
    <location>
        <begin position="29"/>
        <end position="95"/>
    </location>
</feature>
<proteinExistence type="predicted"/>
<evidence type="ECO:0000256" key="1">
    <source>
        <dbReference type="ARBA" id="ARBA00022723"/>
    </source>
</evidence>
<sequence>MKAKHFLISIVCMFASAFAIYATPKPDTKKTVNLNVSMQCQSCVNRIEKTIGFEKGVKDMEVNLSKKTVKITFDTLKTNLQTLKTSIENLGYNVTEIKNTDKK</sequence>
<protein>
    <recommendedName>
        <fullName evidence="3">HMA domain-containing protein</fullName>
    </recommendedName>
</protein>
<feature type="chain" id="PRO_5024835136" description="HMA domain-containing protein" evidence="2">
    <location>
        <begin position="22"/>
        <end position="103"/>
    </location>
</feature>
<name>A0A653A5V8_9BACT</name>
<dbReference type="InterPro" id="IPR006121">
    <property type="entry name" value="HMA_dom"/>
</dbReference>
<evidence type="ECO:0000256" key="2">
    <source>
        <dbReference type="SAM" id="SignalP"/>
    </source>
</evidence>
<dbReference type="GO" id="GO:0046872">
    <property type="term" value="F:metal ion binding"/>
    <property type="evidence" value="ECO:0007669"/>
    <property type="project" value="UniProtKB-KW"/>
</dbReference>
<accession>A0A653A5V8</accession>
<gene>
    <name evidence="4" type="ORF">TRIP_D120074</name>
</gene>
<dbReference type="EMBL" id="UPXZ01000004">
    <property type="protein sequence ID" value="VBB43407.1"/>
    <property type="molecule type" value="Genomic_DNA"/>
</dbReference>
<evidence type="ECO:0000313" key="4">
    <source>
        <dbReference type="EMBL" id="VBB43407.1"/>
    </source>
</evidence>
<dbReference type="AlphaFoldDB" id="A0A653A5V8"/>
<dbReference type="PROSITE" id="PS01047">
    <property type="entry name" value="HMA_1"/>
    <property type="match status" value="1"/>
</dbReference>
<organism evidence="4">
    <name type="scientific">uncultured Paludibacter sp</name>
    <dbReference type="NCBI Taxonomy" id="497635"/>
    <lineage>
        <taxon>Bacteria</taxon>
        <taxon>Pseudomonadati</taxon>
        <taxon>Bacteroidota</taxon>
        <taxon>Bacteroidia</taxon>
        <taxon>Bacteroidales</taxon>
        <taxon>Paludibacteraceae</taxon>
        <taxon>Paludibacter</taxon>
        <taxon>environmental samples</taxon>
    </lineage>
</organism>
<dbReference type="FunFam" id="3.30.70.100:FF:000001">
    <property type="entry name" value="ATPase copper transporting beta"/>
    <property type="match status" value="1"/>
</dbReference>
<dbReference type="InterPro" id="IPR017969">
    <property type="entry name" value="Heavy-metal-associated_CS"/>
</dbReference>
<feature type="signal peptide" evidence="2">
    <location>
        <begin position="1"/>
        <end position="21"/>
    </location>
</feature>
<reference evidence="4" key="1">
    <citation type="submission" date="2018-07" db="EMBL/GenBank/DDBJ databases">
        <authorList>
            <consortium name="Genoscope - CEA"/>
            <person name="William W."/>
        </authorList>
    </citation>
    <scope>NUCLEOTIDE SEQUENCE</scope>
    <source>
        <strain evidence="4">IK1</strain>
    </source>
</reference>
<evidence type="ECO:0000259" key="3">
    <source>
        <dbReference type="PROSITE" id="PS50846"/>
    </source>
</evidence>
<keyword evidence="2" id="KW-0732">Signal</keyword>
<dbReference type="InterPro" id="IPR036163">
    <property type="entry name" value="HMA_dom_sf"/>
</dbReference>
<keyword evidence="1" id="KW-0479">Metal-binding</keyword>
<dbReference type="PROSITE" id="PS50846">
    <property type="entry name" value="HMA_2"/>
    <property type="match status" value="1"/>
</dbReference>
<dbReference type="CDD" id="cd00371">
    <property type="entry name" value="HMA"/>
    <property type="match status" value="1"/>
</dbReference>